<accession>A0A843TP48</accession>
<keyword evidence="2" id="KW-1185">Reference proteome</keyword>
<organism evidence="1 2">
    <name type="scientific">Colocasia esculenta</name>
    <name type="common">Wild taro</name>
    <name type="synonym">Arum esculentum</name>
    <dbReference type="NCBI Taxonomy" id="4460"/>
    <lineage>
        <taxon>Eukaryota</taxon>
        <taxon>Viridiplantae</taxon>
        <taxon>Streptophyta</taxon>
        <taxon>Embryophyta</taxon>
        <taxon>Tracheophyta</taxon>
        <taxon>Spermatophyta</taxon>
        <taxon>Magnoliopsida</taxon>
        <taxon>Liliopsida</taxon>
        <taxon>Araceae</taxon>
        <taxon>Aroideae</taxon>
        <taxon>Colocasieae</taxon>
        <taxon>Colocasia</taxon>
    </lineage>
</organism>
<dbReference type="PROSITE" id="PS51257">
    <property type="entry name" value="PROKAR_LIPOPROTEIN"/>
    <property type="match status" value="1"/>
</dbReference>
<sequence>MGRVLAGVLGHAGPTCWRSPSDWAGVGVPGVAGCRQRWCRRLGGEAKKCSCDVEGEGQRTVEWFPSLEPREEEEEVEAWMAVSRWAASVGGELAGQWQDRLWQPQQCHNRDLPGRLQTRGGVPGWAGDVLEKLTVDISSRGNLDAVVLTLGAGDITRLGPKLLSRLQCMSEGS</sequence>
<gene>
    <name evidence="1" type="ORF">Taro_004108</name>
</gene>
<comment type="caution">
    <text evidence="1">The sequence shown here is derived from an EMBL/GenBank/DDBJ whole genome shotgun (WGS) entry which is preliminary data.</text>
</comment>
<name>A0A843TP48_COLES</name>
<proteinExistence type="predicted"/>
<dbReference type="AlphaFoldDB" id="A0A843TP48"/>
<dbReference type="Proteomes" id="UP000652761">
    <property type="component" value="Unassembled WGS sequence"/>
</dbReference>
<protein>
    <submittedName>
        <fullName evidence="1">Uncharacterized protein</fullName>
    </submittedName>
</protein>
<evidence type="ECO:0000313" key="2">
    <source>
        <dbReference type="Proteomes" id="UP000652761"/>
    </source>
</evidence>
<reference evidence="1" key="1">
    <citation type="submission" date="2017-07" db="EMBL/GenBank/DDBJ databases">
        <title>Taro Niue Genome Assembly and Annotation.</title>
        <authorList>
            <person name="Atibalentja N."/>
            <person name="Keating K."/>
            <person name="Fields C.J."/>
        </authorList>
    </citation>
    <scope>NUCLEOTIDE SEQUENCE</scope>
    <source>
        <strain evidence="1">Niue_2</strain>
        <tissue evidence="1">Leaf</tissue>
    </source>
</reference>
<dbReference type="OrthoDB" id="2017219at2759"/>
<evidence type="ECO:0000313" key="1">
    <source>
        <dbReference type="EMBL" id="MQL71787.1"/>
    </source>
</evidence>
<dbReference type="EMBL" id="NMUH01000109">
    <property type="protein sequence ID" value="MQL71787.1"/>
    <property type="molecule type" value="Genomic_DNA"/>
</dbReference>